<dbReference type="Proteomes" id="UP000887116">
    <property type="component" value="Unassembled WGS sequence"/>
</dbReference>
<gene>
    <name evidence="1" type="ORF">TNCT_651351</name>
</gene>
<sequence length="107" mass="12291">MSRIFLAGVKRKRTEIYFNLQTGDLFDMFSDLIVGSSMIVLLFSNTSTAHRTHILVPLLFAEHSKFLISARRYKEKVCEDYRRKVHCFCDAILGGRRGNLKVLGKGH</sequence>
<evidence type="ECO:0000313" key="1">
    <source>
        <dbReference type="EMBL" id="GFQ94505.1"/>
    </source>
</evidence>
<dbReference type="AlphaFoldDB" id="A0A8X6L1Q2"/>
<organism evidence="1 2">
    <name type="scientific">Trichonephila clavata</name>
    <name type="common">Joro spider</name>
    <name type="synonym">Nephila clavata</name>
    <dbReference type="NCBI Taxonomy" id="2740835"/>
    <lineage>
        <taxon>Eukaryota</taxon>
        <taxon>Metazoa</taxon>
        <taxon>Ecdysozoa</taxon>
        <taxon>Arthropoda</taxon>
        <taxon>Chelicerata</taxon>
        <taxon>Arachnida</taxon>
        <taxon>Araneae</taxon>
        <taxon>Araneomorphae</taxon>
        <taxon>Entelegynae</taxon>
        <taxon>Araneoidea</taxon>
        <taxon>Nephilidae</taxon>
        <taxon>Trichonephila</taxon>
    </lineage>
</organism>
<name>A0A8X6L1Q2_TRICU</name>
<evidence type="ECO:0000313" key="2">
    <source>
        <dbReference type="Proteomes" id="UP000887116"/>
    </source>
</evidence>
<keyword evidence="2" id="KW-1185">Reference proteome</keyword>
<comment type="caution">
    <text evidence="1">The sequence shown here is derived from an EMBL/GenBank/DDBJ whole genome shotgun (WGS) entry which is preliminary data.</text>
</comment>
<accession>A0A8X6L1Q2</accession>
<protein>
    <submittedName>
        <fullName evidence="1">Uncharacterized protein</fullName>
    </submittedName>
</protein>
<reference evidence="1" key="1">
    <citation type="submission" date="2020-07" db="EMBL/GenBank/DDBJ databases">
        <title>Multicomponent nature underlies the extraordinary mechanical properties of spider dragline silk.</title>
        <authorList>
            <person name="Kono N."/>
            <person name="Nakamura H."/>
            <person name="Mori M."/>
            <person name="Yoshida Y."/>
            <person name="Ohtoshi R."/>
            <person name="Malay A.D."/>
            <person name="Moran D.A.P."/>
            <person name="Tomita M."/>
            <person name="Numata K."/>
            <person name="Arakawa K."/>
        </authorList>
    </citation>
    <scope>NUCLEOTIDE SEQUENCE</scope>
</reference>
<dbReference type="EMBL" id="BMAO01024309">
    <property type="protein sequence ID" value="GFQ94505.1"/>
    <property type="molecule type" value="Genomic_DNA"/>
</dbReference>
<proteinExistence type="predicted"/>